<organism evidence="1 2">
    <name type="scientific">Rhinocladiella mackenziei CBS 650.93</name>
    <dbReference type="NCBI Taxonomy" id="1442369"/>
    <lineage>
        <taxon>Eukaryota</taxon>
        <taxon>Fungi</taxon>
        <taxon>Dikarya</taxon>
        <taxon>Ascomycota</taxon>
        <taxon>Pezizomycotina</taxon>
        <taxon>Eurotiomycetes</taxon>
        <taxon>Chaetothyriomycetidae</taxon>
        <taxon>Chaetothyriales</taxon>
        <taxon>Herpotrichiellaceae</taxon>
        <taxon>Rhinocladiella</taxon>
    </lineage>
</organism>
<keyword evidence="2" id="KW-1185">Reference proteome</keyword>
<dbReference type="VEuPathDB" id="FungiDB:Z518_00943"/>
<protein>
    <recommendedName>
        <fullName evidence="3">Gamma-glutamylcyclotransferase</fullName>
    </recommendedName>
</protein>
<proteinExistence type="predicted"/>
<dbReference type="STRING" id="1442369.A0A0D2G532"/>
<reference evidence="1 2" key="1">
    <citation type="submission" date="2015-01" db="EMBL/GenBank/DDBJ databases">
        <title>The Genome Sequence of Rhinocladiella mackenzie CBS 650.93.</title>
        <authorList>
            <consortium name="The Broad Institute Genomics Platform"/>
            <person name="Cuomo C."/>
            <person name="de Hoog S."/>
            <person name="Gorbushina A."/>
            <person name="Stielow B."/>
            <person name="Teixiera M."/>
            <person name="Abouelleil A."/>
            <person name="Chapman S.B."/>
            <person name="Priest M."/>
            <person name="Young S.K."/>
            <person name="Wortman J."/>
            <person name="Nusbaum C."/>
            <person name="Birren B."/>
        </authorList>
    </citation>
    <scope>NUCLEOTIDE SEQUENCE [LARGE SCALE GENOMIC DNA]</scope>
    <source>
        <strain evidence="1 2">CBS 650.93</strain>
    </source>
</reference>
<dbReference type="OrthoDB" id="2924818at2759"/>
<dbReference type="RefSeq" id="XP_013276998.1">
    <property type="nucleotide sequence ID" value="XM_013421544.1"/>
</dbReference>
<dbReference type="GeneID" id="25289014"/>
<gene>
    <name evidence="1" type="ORF">Z518_00943</name>
</gene>
<evidence type="ECO:0000313" key="1">
    <source>
        <dbReference type="EMBL" id="KIX09862.1"/>
    </source>
</evidence>
<evidence type="ECO:0000313" key="2">
    <source>
        <dbReference type="Proteomes" id="UP000053617"/>
    </source>
</evidence>
<dbReference type="HOGENOM" id="CLU_2147250_0_0_1"/>
<name>A0A0D2G532_9EURO</name>
<sequence>MALGESEGVLWLYEKRALPGKRVPNNANRLGRARRCSSLAITYVDVQKKSMGKFEGEYVVWVNKAIEDSPKCGMPRSYVEKYLGPFLPTGDRKLEDDKVGLVPRGLASWSRG</sequence>
<dbReference type="Proteomes" id="UP000053617">
    <property type="component" value="Unassembled WGS sequence"/>
</dbReference>
<evidence type="ECO:0008006" key="3">
    <source>
        <dbReference type="Google" id="ProtNLM"/>
    </source>
</evidence>
<accession>A0A0D2G532</accession>
<dbReference type="EMBL" id="KN847475">
    <property type="protein sequence ID" value="KIX09862.1"/>
    <property type="molecule type" value="Genomic_DNA"/>
</dbReference>
<dbReference type="AlphaFoldDB" id="A0A0D2G532"/>